<dbReference type="AlphaFoldDB" id="A0A196S6W7"/>
<name>A0A196S6W7_BLAHN</name>
<evidence type="ECO:0000313" key="2">
    <source>
        <dbReference type="EMBL" id="OAO12788.1"/>
    </source>
</evidence>
<feature type="transmembrane region" description="Helical" evidence="1">
    <location>
        <begin position="20"/>
        <end position="41"/>
    </location>
</feature>
<organism evidence="2 3">
    <name type="scientific">Blastocystis sp. subtype 1 (strain ATCC 50177 / NandII)</name>
    <dbReference type="NCBI Taxonomy" id="478820"/>
    <lineage>
        <taxon>Eukaryota</taxon>
        <taxon>Sar</taxon>
        <taxon>Stramenopiles</taxon>
        <taxon>Bigyra</taxon>
        <taxon>Opalozoa</taxon>
        <taxon>Opalinata</taxon>
        <taxon>Blastocystidae</taxon>
        <taxon>Blastocystis</taxon>
    </lineage>
</organism>
<gene>
    <name evidence="2" type="ORF">AV274_5513</name>
</gene>
<evidence type="ECO:0000256" key="1">
    <source>
        <dbReference type="SAM" id="Phobius"/>
    </source>
</evidence>
<evidence type="ECO:0008006" key="4">
    <source>
        <dbReference type="Google" id="ProtNLM"/>
    </source>
</evidence>
<reference evidence="2 3" key="1">
    <citation type="submission" date="2016-05" db="EMBL/GenBank/DDBJ databases">
        <title>Nuclear genome of Blastocystis sp. subtype 1 NandII.</title>
        <authorList>
            <person name="Gentekaki E."/>
            <person name="Curtis B."/>
            <person name="Stairs C."/>
            <person name="Eme L."/>
            <person name="Herman E."/>
            <person name="Klimes V."/>
            <person name="Arias M.C."/>
            <person name="Elias M."/>
            <person name="Hilliou F."/>
            <person name="Klute M."/>
            <person name="Malik S.-B."/>
            <person name="Pightling A."/>
            <person name="Rachubinski R."/>
            <person name="Salas D."/>
            <person name="Schlacht A."/>
            <person name="Suga H."/>
            <person name="Archibald J."/>
            <person name="Ball S.G."/>
            <person name="Clark G."/>
            <person name="Dacks J."/>
            <person name="Van Der Giezen M."/>
            <person name="Tsaousis A."/>
            <person name="Roger A."/>
        </authorList>
    </citation>
    <scope>NUCLEOTIDE SEQUENCE [LARGE SCALE GENOMIC DNA]</scope>
    <source>
        <strain evidence="3">ATCC 50177 / NandII</strain>
    </source>
</reference>
<feature type="transmembrane region" description="Helical" evidence="1">
    <location>
        <begin position="61"/>
        <end position="79"/>
    </location>
</feature>
<keyword evidence="1" id="KW-1133">Transmembrane helix</keyword>
<keyword evidence="1" id="KW-0812">Transmembrane</keyword>
<sequence>MSVLFLLNLPLYACQVRFAWVRIVCVFLIPTLLCIVGIYTNSHFAEFVCPSNPSLGVLTKVETILLTVCGVFRMILAIYTKQERALYSRDFEEAYKETEERVWQEMEKRSQAEGVSSV</sequence>
<accession>A0A196S6W7</accession>
<proteinExistence type="predicted"/>
<keyword evidence="3" id="KW-1185">Reference proteome</keyword>
<keyword evidence="1" id="KW-0472">Membrane</keyword>
<dbReference type="Proteomes" id="UP000078348">
    <property type="component" value="Unassembled WGS sequence"/>
</dbReference>
<evidence type="ECO:0000313" key="3">
    <source>
        <dbReference type="Proteomes" id="UP000078348"/>
    </source>
</evidence>
<protein>
    <recommendedName>
        <fullName evidence="4">Transmembrane protein</fullName>
    </recommendedName>
</protein>
<comment type="caution">
    <text evidence="2">The sequence shown here is derived from an EMBL/GenBank/DDBJ whole genome shotgun (WGS) entry which is preliminary data.</text>
</comment>
<dbReference type="EMBL" id="LXWW01000511">
    <property type="protein sequence ID" value="OAO12788.1"/>
    <property type="molecule type" value="Genomic_DNA"/>
</dbReference>